<dbReference type="Proteomes" id="UP000001847">
    <property type="component" value="Chromosome I"/>
</dbReference>
<dbReference type="EMBL" id="CP000786">
    <property type="protein sequence ID" value="ABZ98812.1"/>
    <property type="molecule type" value="Genomic_DNA"/>
</dbReference>
<keyword evidence="2" id="KW-1185">Reference proteome</keyword>
<dbReference type="HOGENOM" id="CLU_1459616_0_0_12"/>
<dbReference type="BioCyc" id="LBIF456481:LEPBI_RS13440-MONOMER"/>
<evidence type="ECO:0000313" key="2">
    <source>
        <dbReference type="Proteomes" id="UP000001847"/>
    </source>
</evidence>
<dbReference type="OrthoDB" id="9554349at2"/>
<name>B0SMT8_LEPBP</name>
<dbReference type="KEGG" id="lbi:LEPBI_I2734"/>
<accession>B0SMT8</accession>
<sequence length="185" mass="21412">MNLDFVKKRLEFTRNELINLQQWKPFIPGYNGDDSPTYQNLIFPIVSKICKIHNLKIRNDDGGFGNTFAAVFFHSKDIHFGLNEGYTIMFNLYTPIAAFSRDTITIRNDFWTLPNINEPTALIDSNNYANEFEKSVIEILESNGTYVLTVKNAMELLPDDIIPYEYCSTDEPWNKIFNLLFSSTD</sequence>
<organism evidence="1 2">
    <name type="scientific">Leptospira biflexa serovar Patoc (strain Patoc 1 / ATCC 23582 / Paris)</name>
    <dbReference type="NCBI Taxonomy" id="456481"/>
    <lineage>
        <taxon>Bacteria</taxon>
        <taxon>Pseudomonadati</taxon>
        <taxon>Spirochaetota</taxon>
        <taxon>Spirochaetia</taxon>
        <taxon>Leptospirales</taxon>
        <taxon>Leptospiraceae</taxon>
        <taxon>Leptospira</taxon>
    </lineage>
</organism>
<evidence type="ECO:0000313" key="1">
    <source>
        <dbReference type="EMBL" id="ABZ98812.1"/>
    </source>
</evidence>
<reference evidence="1 2" key="1">
    <citation type="journal article" date="2008" name="PLoS ONE">
        <title>Genome sequence of the saprophyte Leptospira biflexa provides insights into the evolution of Leptospira and the pathogenesis of leptospirosis.</title>
        <authorList>
            <person name="Picardeau M."/>
            <person name="Bulach D.M."/>
            <person name="Bouchier C."/>
            <person name="Zuerner R.L."/>
            <person name="Zidane N."/>
            <person name="Wilson P.J."/>
            <person name="Creno S."/>
            <person name="Kuczek E.S."/>
            <person name="Bommezzadri S."/>
            <person name="Davis J.C."/>
            <person name="McGrath A."/>
            <person name="Johnson M.J."/>
            <person name="Boursaux-Eude C."/>
            <person name="Seemann T."/>
            <person name="Rouy Z."/>
            <person name="Coppel R.L."/>
            <person name="Rood J.I."/>
            <person name="Lajus A."/>
            <person name="Davies J.K."/>
            <person name="Medigue C."/>
            <person name="Adler B."/>
        </authorList>
    </citation>
    <scope>NUCLEOTIDE SEQUENCE [LARGE SCALE GENOMIC DNA]</scope>
    <source>
        <strain evidence="2">Patoc 1 / ATCC 23582 / Paris</strain>
    </source>
</reference>
<gene>
    <name evidence="1" type="ordered locus">LEPBI_I2734</name>
</gene>
<dbReference type="RefSeq" id="WP_012389672.1">
    <property type="nucleotide sequence ID" value="NC_010602.1"/>
</dbReference>
<dbReference type="STRING" id="456481.LEPBI_I2734"/>
<protein>
    <submittedName>
        <fullName evidence="1">Uncharacterized protein</fullName>
    </submittedName>
</protein>
<proteinExistence type="predicted"/>
<dbReference type="AlphaFoldDB" id="B0SMT8"/>